<evidence type="ECO:0000313" key="1">
    <source>
        <dbReference type="EMBL" id="WRY32958.1"/>
    </source>
</evidence>
<name>A0ABZ1DW14_9RHOB</name>
<dbReference type="RefSeq" id="WP_406720432.1">
    <property type="nucleotide sequence ID" value="NZ_CP135443.1"/>
</dbReference>
<sequence length="308" mass="33886">MKQKKISETGLEDQLVSSVYDFMYYDVTRTASLLAQCDPSGHLTQLSQVRSAREGRDSKASFDGSANIALAKVKNSTEEHLIRSHEQGVSRTYDPSWSNARQLLDILNERGLIRRDIRTAEVGQIVLLEGALAIYDLKLVSQIWNLNSVSKLLKKSFSPIPDIPPAKRNTPGGKALAKLANDAKEEAKLHAELASEILPNLPHSVQLRLKTDDEELAWASIDRGGLTTEGTDIALKHGVNIPGRWAVLGILDAPIEEDVDTGPRMQSNDGAEMLSILYESFVPIVRQFAGRPKGALGITPLLVFREVK</sequence>
<keyword evidence="2" id="KW-1185">Reference proteome</keyword>
<evidence type="ECO:0000313" key="2">
    <source>
        <dbReference type="Proteomes" id="UP001623290"/>
    </source>
</evidence>
<dbReference type="EMBL" id="CP135443">
    <property type="protein sequence ID" value="WRY32958.1"/>
    <property type="molecule type" value="Genomic_DNA"/>
</dbReference>
<proteinExistence type="predicted"/>
<accession>A0ABZ1DW14</accession>
<gene>
    <name evidence="1" type="ORF">RPE78_09635</name>
</gene>
<organism evidence="1 2">
    <name type="scientific">Thioclava litoralis</name>
    <dbReference type="NCBI Taxonomy" id="3076557"/>
    <lineage>
        <taxon>Bacteria</taxon>
        <taxon>Pseudomonadati</taxon>
        <taxon>Pseudomonadota</taxon>
        <taxon>Alphaproteobacteria</taxon>
        <taxon>Rhodobacterales</taxon>
        <taxon>Paracoccaceae</taxon>
        <taxon>Thioclava</taxon>
    </lineage>
</organism>
<protein>
    <submittedName>
        <fullName evidence="1">Uncharacterized protein</fullName>
    </submittedName>
</protein>
<reference evidence="1 2" key="1">
    <citation type="submission" date="2023-09" db="EMBL/GenBank/DDBJ databases">
        <title>Thioclava shenzhenensis sp. nov., a multidrug resistant bacteria-antagonizing species isolated from coastal seawater.</title>
        <authorList>
            <person name="Long M."/>
        </authorList>
    </citation>
    <scope>NUCLEOTIDE SEQUENCE [LARGE SCALE GENOMIC DNA]</scope>
    <source>
        <strain evidence="1 2">FTW29</strain>
    </source>
</reference>
<dbReference type="Proteomes" id="UP001623290">
    <property type="component" value="Chromosome"/>
</dbReference>